<dbReference type="InterPro" id="IPR036249">
    <property type="entry name" value="Thioredoxin-like_sf"/>
</dbReference>
<feature type="domain" description="GST C-terminal" evidence="5">
    <location>
        <begin position="81"/>
        <end position="203"/>
    </location>
</feature>
<dbReference type="InterPro" id="IPR010987">
    <property type="entry name" value="Glutathione-S-Trfase_C-like"/>
</dbReference>
<dbReference type="FunFam" id="3.40.30.10:FF:000035">
    <property type="entry name" value="hematopoietic prostaglandin D synthase"/>
    <property type="match status" value="1"/>
</dbReference>
<dbReference type="AlphaFoldDB" id="A0AAV3XVC2"/>
<dbReference type="InterPro" id="IPR040079">
    <property type="entry name" value="Glutathione_S-Trfase"/>
</dbReference>
<evidence type="ECO:0000256" key="2">
    <source>
        <dbReference type="ARBA" id="ARBA00022613"/>
    </source>
</evidence>
<evidence type="ECO:0000259" key="4">
    <source>
        <dbReference type="PROSITE" id="PS50404"/>
    </source>
</evidence>
<dbReference type="SFLD" id="SFLDG00363">
    <property type="entry name" value="AMPS_(cytGST):_Alpha-__Mu-__Pi"/>
    <property type="match status" value="1"/>
</dbReference>
<dbReference type="CDD" id="cd03192">
    <property type="entry name" value="GST_C_Sigma_like"/>
    <property type="match status" value="1"/>
</dbReference>
<dbReference type="Pfam" id="PF14497">
    <property type="entry name" value="GST_C_3"/>
    <property type="match status" value="1"/>
</dbReference>
<organism evidence="6 7">
    <name type="scientific">Plakobranchus ocellatus</name>
    <dbReference type="NCBI Taxonomy" id="259542"/>
    <lineage>
        <taxon>Eukaryota</taxon>
        <taxon>Metazoa</taxon>
        <taxon>Spiralia</taxon>
        <taxon>Lophotrochozoa</taxon>
        <taxon>Mollusca</taxon>
        <taxon>Gastropoda</taxon>
        <taxon>Heterobranchia</taxon>
        <taxon>Euthyneura</taxon>
        <taxon>Panpulmonata</taxon>
        <taxon>Sacoglossa</taxon>
        <taxon>Placobranchoidea</taxon>
        <taxon>Plakobranchidae</taxon>
        <taxon>Plakobranchus</taxon>
    </lineage>
</organism>
<feature type="domain" description="GST N-terminal" evidence="4">
    <location>
        <begin position="2"/>
        <end position="79"/>
    </location>
</feature>
<dbReference type="FunFam" id="1.20.1050.10:FF:000030">
    <property type="entry name" value="Glutathione S-transferase S1"/>
    <property type="match status" value="1"/>
</dbReference>
<dbReference type="PANTHER" id="PTHR11571:SF150">
    <property type="entry name" value="GLUTATHIONE S-TRANSFERASE"/>
    <property type="match status" value="1"/>
</dbReference>
<dbReference type="Pfam" id="PF02798">
    <property type="entry name" value="GST_N"/>
    <property type="match status" value="1"/>
</dbReference>
<dbReference type="Gene3D" id="3.40.30.10">
    <property type="entry name" value="Glutaredoxin"/>
    <property type="match status" value="1"/>
</dbReference>
<gene>
    <name evidence="6" type="ORF">PoB_000031200</name>
</gene>
<evidence type="ECO:0000313" key="6">
    <source>
        <dbReference type="EMBL" id="GFN73806.1"/>
    </source>
</evidence>
<dbReference type="InterPro" id="IPR050213">
    <property type="entry name" value="GST_superfamily"/>
</dbReference>
<dbReference type="PROSITE" id="PS50404">
    <property type="entry name" value="GST_NTER"/>
    <property type="match status" value="1"/>
</dbReference>
<dbReference type="InterPro" id="IPR004045">
    <property type="entry name" value="Glutathione_S-Trfase_N"/>
</dbReference>
<keyword evidence="7" id="KW-1185">Reference proteome</keyword>
<dbReference type="GO" id="GO:0004364">
    <property type="term" value="F:glutathione transferase activity"/>
    <property type="evidence" value="ECO:0007669"/>
    <property type="project" value="TreeGrafter"/>
</dbReference>
<dbReference type="SFLD" id="SFLDS00019">
    <property type="entry name" value="Glutathione_Transferase_(cytos"/>
    <property type="match status" value="1"/>
</dbReference>
<comment type="function">
    <text evidence="3">S-crystallins are structural components of squids and octopi eye lens. Contains relatively little if any GST activity.</text>
</comment>
<evidence type="ECO:0000256" key="1">
    <source>
        <dbReference type="ARBA" id="ARBA00007409"/>
    </source>
</evidence>
<dbReference type="EMBL" id="BLXT01000031">
    <property type="protein sequence ID" value="GFN73806.1"/>
    <property type="molecule type" value="Genomic_DNA"/>
</dbReference>
<dbReference type="SUPFAM" id="SSF47616">
    <property type="entry name" value="GST C-terminal domain-like"/>
    <property type="match status" value="1"/>
</dbReference>
<dbReference type="CDD" id="cd03039">
    <property type="entry name" value="GST_N_Sigma_like"/>
    <property type="match status" value="1"/>
</dbReference>
<keyword evidence="2" id="KW-0273">Eye lens protein</keyword>
<sequence length="203" mass="23038">MPNYKVIYFDIRGRAELIRLIFAHAGQKFEDSRIVPEEWLKLKPTTPFGQVPALQIDGKMYAQTIAIANYLAREFGLYGKTSLDALEIDQIVCLIQDFLNATLKAKREEDETKKADLLKKYVEEEVPKYLGFLEGLLKKNGTGYFVGSGTTLADIAVYDFIFNLNENHSGVLETFPLIKGHKEKIASLPNIKAYLDVRKPTPY</sequence>
<accession>A0AAV3XVC2</accession>
<reference evidence="6 7" key="1">
    <citation type="journal article" date="2021" name="Elife">
        <title>Chloroplast acquisition without the gene transfer in kleptoplastic sea slugs, Plakobranchus ocellatus.</title>
        <authorList>
            <person name="Maeda T."/>
            <person name="Takahashi S."/>
            <person name="Yoshida T."/>
            <person name="Shimamura S."/>
            <person name="Takaki Y."/>
            <person name="Nagai Y."/>
            <person name="Toyoda A."/>
            <person name="Suzuki Y."/>
            <person name="Arimoto A."/>
            <person name="Ishii H."/>
            <person name="Satoh N."/>
            <person name="Nishiyama T."/>
            <person name="Hasebe M."/>
            <person name="Maruyama T."/>
            <person name="Minagawa J."/>
            <person name="Obokata J."/>
            <person name="Shigenobu S."/>
        </authorList>
    </citation>
    <scope>NUCLEOTIDE SEQUENCE [LARGE SCALE GENOMIC DNA]</scope>
</reference>
<dbReference type="Proteomes" id="UP000735302">
    <property type="component" value="Unassembled WGS sequence"/>
</dbReference>
<dbReference type="PROSITE" id="PS50405">
    <property type="entry name" value="GST_CTER"/>
    <property type="match status" value="1"/>
</dbReference>
<dbReference type="GO" id="GO:0005212">
    <property type="term" value="F:structural constituent of eye lens"/>
    <property type="evidence" value="ECO:0007669"/>
    <property type="project" value="UniProtKB-KW"/>
</dbReference>
<name>A0AAV3XVC2_9GAST</name>
<protein>
    <submittedName>
        <fullName evidence="6">Glutathione s-transferase</fullName>
    </submittedName>
</protein>
<dbReference type="SFLD" id="SFLDG01205">
    <property type="entry name" value="AMPS.1"/>
    <property type="match status" value="1"/>
</dbReference>
<evidence type="ECO:0000256" key="3">
    <source>
        <dbReference type="ARBA" id="ARBA00049616"/>
    </source>
</evidence>
<dbReference type="InterPro" id="IPR036282">
    <property type="entry name" value="Glutathione-S-Trfase_C_sf"/>
</dbReference>
<dbReference type="InterPro" id="IPR004046">
    <property type="entry name" value="GST_C"/>
</dbReference>
<comment type="caution">
    <text evidence="6">The sequence shown here is derived from an EMBL/GenBank/DDBJ whole genome shotgun (WGS) entry which is preliminary data.</text>
</comment>
<comment type="similarity">
    <text evidence="1">Belongs to the GST superfamily.</text>
</comment>
<dbReference type="Gene3D" id="1.20.1050.10">
    <property type="match status" value="1"/>
</dbReference>
<evidence type="ECO:0000313" key="7">
    <source>
        <dbReference type="Proteomes" id="UP000735302"/>
    </source>
</evidence>
<proteinExistence type="inferred from homology"/>
<dbReference type="PANTHER" id="PTHR11571">
    <property type="entry name" value="GLUTATHIONE S-TRANSFERASE"/>
    <property type="match status" value="1"/>
</dbReference>
<evidence type="ECO:0000259" key="5">
    <source>
        <dbReference type="PROSITE" id="PS50405"/>
    </source>
</evidence>
<dbReference type="SUPFAM" id="SSF52833">
    <property type="entry name" value="Thioredoxin-like"/>
    <property type="match status" value="1"/>
</dbReference>
<dbReference type="GO" id="GO:0006749">
    <property type="term" value="P:glutathione metabolic process"/>
    <property type="evidence" value="ECO:0007669"/>
    <property type="project" value="TreeGrafter"/>
</dbReference>